<dbReference type="NCBIfam" id="NF009487">
    <property type="entry name" value="PRK12849.1"/>
    <property type="match status" value="1"/>
</dbReference>
<feature type="coiled-coil region" evidence="9">
    <location>
        <begin position="359"/>
        <end position="386"/>
    </location>
</feature>
<dbReference type="FunFam" id="1.10.560.10:FF:000031">
    <property type="entry name" value="60 kDa heat shock protein, mitochondrial"/>
    <property type="match status" value="1"/>
</dbReference>
<dbReference type="EMBL" id="AB429244">
    <property type="protein sequence ID" value="BAH29731.1"/>
    <property type="molecule type" value="Genomic_DNA"/>
</dbReference>
<feature type="compositionally biased region" description="Gly residues" evidence="10">
    <location>
        <begin position="555"/>
        <end position="569"/>
    </location>
</feature>
<organism evidence="11">
    <name type="scientific">Dicyema japonicum</name>
    <name type="common">Dicyemid mesozoan</name>
    <dbReference type="NCBI Taxonomy" id="399803"/>
    <lineage>
        <taxon>Eukaryota</taxon>
        <taxon>Metazoa</taxon>
        <taxon>Spiralia</taxon>
        <taxon>Lophotrochozoa</taxon>
        <taxon>Mesozoa</taxon>
        <taxon>Dicyemida</taxon>
        <taxon>Rhombozoa</taxon>
        <taxon>Dicyemidae</taxon>
        <taxon>Dicyema</taxon>
    </lineage>
</organism>
<dbReference type="GO" id="GO:0140662">
    <property type="term" value="F:ATP-dependent protein folding chaperone"/>
    <property type="evidence" value="ECO:0007669"/>
    <property type="project" value="InterPro"/>
</dbReference>
<dbReference type="GO" id="GO:0005524">
    <property type="term" value="F:ATP binding"/>
    <property type="evidence" value="ECO:0007669"/>
    <property type="project" value="UniProtKB-KW"/>
</dbReference>
<dbReference type="NCBIfam" id="TIGR02348">
    <property type="entry name" value="GroEL"/>
    <property type="match status" value="1"/>
</dbReference>
<dbReference type="InterPro" id="IPR027410">
    <property type="entry name" value="TCP-1-like_intermed_sf"/>
</dbReference>
<dbReference type="SUPFAM" id="SSF54849">
    <property type="entry name" value="GroEL-intermediate domain like"/>
    <property type="match status" value="1"/>
</dbReference>
<dbReference type="FunFam" id="3.50.7.10:FF:000001">
    <property type="entry name" value="60 kDa chaperonin"/>
    <property type="match status" value="1"/>
</dbReference>
<proteinExistence type="inferred from homology"/>
<keyword evidence="4" id="KW-0067">ATP-binding</keyword>
<keyword evidence="3" id="KW-0547">Nucleotide-binding</keyword>
<keyword evidence="7" id="KW-0143">Chaperone</keyword>
<protein>
    <submittedName>
        <fullName evidence="11">60 kDa heat shock protein</fullName>
    </submittedName>
</protein>
<gene>
    <name evidence="11" type="primary">Hsp60</name>
</gene>
<dbReference type="InterPro" id="IPR027409">
    <property type="entry name" value="GroEL-like_apical_dom_sf"/>
</dbReference>
<dbReference type="SUPFAM" id="SSF52029">
    <property type="entry name" value="GroEL apical domain-like"/>
    <property type="match status" value="1"/>
</dbReference>
<keyword evidence="5" id="KW-0809">Transit peptide</keyword>
<dbReference type="NCBIfam" id="NF000592">
    <property type="entry name" value="PRK00013.1"/>
    <property type="match status" value="1"/>
</dbReference>
<evidence type="ECO:0000256" key="8">
    <source>
        <dbReference type="RuleBase" id="RU000418"/>
    </source>
</evidence>
<evidence type="ECO:0000256" key="10">
    <source>
        <dbReference type="SAM" id="MobiDB-lite"/>
    </source>
</evidence>
<dbReference type="InterPro" id="IPR018370">
    <property type="entry name" value="Chaperonin_Cpn60_CS"/>
</dbReference>
<evidence type="ECO:0000256" key="3">
    <source>
        <dbReference type="ARBA" id="ARBA00022741"/>
    </source>
</evidence>
<dbReference type="PANTHER" id="PTHR45633">
    <property type="entry name" value="60 KDA HEAT SHOCK PROTEIN, MITOCHONDRIAL"/>
    <property type="match status" value="1"/>
</dbReference>
<dbReference type="InterPro" id="IPR002423">
    <property type="entry name" value="Cpn60/GroEL/TCP-1"/>
</dbReference>
<keyword evidence="11" id="KW-0346">Stress response</keyword>
<dbReference type="Gene3D" id="3.50.7.10">
    <property type="entry name" value="GroEL"/>
    <property type="match status" value="1"/>
</dbReference>
<evidence type="ECO:0000256" key="7">
    <source>
        <dbReference type="ARBA" id="ARBA00023186"/>
    </source>
</evidence>
<dbReference type="NCBIfam" id="NF009489">
    <property type="entry name" value="PRK12851.1"/>
    <property type="match status" value="1"/>
</dbReference>
<dbReference type="SUPFAM" id="SSF48592">
    <property type="entry name" value="GroEL equatorial domain-like"/>
    <property type="match status" value="1"/>
</dbReference>
<comment type="similarity">
    <text evidence="2 8">Belongs to the chaperonin (HSP60) family.</text>
</comment>
<dbReference type="InterPro" id="IPR027413">
    <property type="entry name" value="GROEL-like_equatorial_sf"/>
</dbReference>
<dbReference type="InterPro" id="IPR001844">
    <property type="entry name" value="Cpn60/GroEL"/>
</dbReference>
<dbReference type="Gene3D" id="1.10.560.10">
    <property type="entry name" value="GroEL-like equatorial domain"/>
    <property type="match status" value="1"/>
</dbReference>
<evidence type="ECO:0000256" key="6">
    <source>
        <dbReference type="ARBA" id="ARBA00023128"/>
    </source>
</evidence>
<feature type="region of interest" description="Disordered" evidence="10">
    <location>
        <begin position="548"/>
        <end position="569"/>
    </location>
</feature>
<evidence type="ECO:0000256" key="1">
    <source>
        <dbReference type="ARBA" id="ARBA00004173"/>
    </source>
</evidence>
<accession>B9ZYW8</accession>
<evidence type="ECO:0000256" key="4">
    <source>
        <dbReference type="ARBA" id="ARBA00022840"/>
    </source>
</evidence>
<dbReference type="AlphaFoldDB" id="B9ZYW8"/>
<comment type="subcellular location">
    <subcellularLocation>
        <location evidence="1">Mitochondrion</location>
    </subcellularLocation>
</comment>
<keyword evidence="9" id="KW-0175">Coiled coil</keyword>
<dbReference type="CDD" id="cd03344">
    <property type="entry name" value="GroEL"/>
    <property type="match status" value="1"/>
</dbReference>
<keyword evidence="6" id="KW-0496">Mitochondrion</keyword>
<evidence type="ECO:0000256" key="2">
    <source>
        <dbReference type="ARBA" id="ARBA00006607"/>
    </source>
</evidence>
<dbReference type="PRINTS" id="PR00298">
    <property type="entry name" value="CHAPERONIN60"/>
</dbReference>
<evidence type="ECO:0000313" key="11">
    <source>
        <dbReference type="EMBL" id="BAH29731.1"/>
    </source>
</evidence>
<dbReference type="GO" id="GO:0042026">
    <property type="term" value="P:protein refolding"/>
    <property type="evidence" value="ECO:0007669"/>
    <property type="project" value="InterPro"/>
</dbReference>
<evidence type="ECO:0000256" key="5">
    <source>
        <dbReference type="ARBA" id="ARBA00022946"/>
    </source>
</evidence>
<evidence type="ECO:0000256" key="9">
    <source>
        <dbReference type="SAM" id="Coils"/>
    </source>
</evidence>
<dbReference type="Pfam" id="PF00118">
    <property type="entry name" value="Cpn60_TCP1"/>
    <property type="match status" value="1"/>
</dbReference>
<reference evidence="11" key="1">
    <citation type="journal article" date="2010" name="Gene">
        <title>Unique genome of dicyemid mesozoan: highly shortened spliceosomal introns in conservative exon/intron structure.</title>
        <authorList>
            <person name="Ogino K."/>
            <person name="Tsuneki K."/>
            <person name="Furuya H."/>
        </authorList>
    </citation>
    <scope>NUCLEOTIDE SEQUENCE</scope>
</reference>
<dbReference type="NCBIfam" id="NF009488">
    <property type="entry name" value="PRK12850.1"/>
    <property type="match status" value="1"/>
</dbReference>
<dbReference type="GO" id="GO:0005739">
    <property type="term" value="C:mitochondrion"/>
    <property type="evidence" value="ECO:0007669"/>
    <property type="project" value="UniProtKB-SubCell"/>
</dbReference>
<name>B9ZYW8_DICJA</name>
<dbReference type="PROSITE" id="PS00296">
    <property type="entry name" value="CHAPERONINS_CPN60"/>
    <property type="match status" value="1"/>
</dbReference>
<sequence>MFCHFVNLNKKVSTISATRYLSKEIRFGEDARNSIMKGIDILANAVAVTMGPKGRNVIIEQSWGAPKITKDGVTVAKSIDLKDKYESIGAKLVQNVAEKANLEAGDGTTAATVLARGIARMGLKYIDSGSNPIEIRKGVMLAVNAVVEGIQKKSTILKTEQEIIQVATISANGDAKIGSLINEAMNKVGKNGVITVKDGKTLNDELEHIEGMKFDRGYVSPYFMNSSKGSKCEFQDCMILLSEKKISNAQQIIPALELCNSQRKPLLIIAEDIDGEALTALVLNRVEGGITGMCCEVSWFRDNRKNMMLDIAVSTGGTLLGDDNDFNKVEDVKFEQLGRVGEVVVTKDDCLLLRGKGNADDIERRVNGIKDEIEDSNSEYEQEKLKERLAKLTMGVSIIKVGGSNELEVGEKKDRYNDALNATKAAVEEGVLPGGGVSLIRVSSVLNTLKPDNQDQAYGIEIIRNSLDIPALTIASNAGVKAKEIVKKLKENNEWTYGYDAQRDVFTNMFDAGILDPTKVVRTSLLDAAGLASMLSTAEAVVVDLPKDDKEDASGGMGGSMGMPGMGGY</sequence>
<dbReference type="Gene3D" id="3.30.260.10">
    <property type="entry name" value="TCP-1-like chaperonin intermediate domain"/>
    <property type="match status" value="1"/>
</dbReference>